<dbReference type="PANTHER" id="PTHR42951:SF4">
    <property type="entry name" value="ACYL-COENZYME A THIOESTERASE MBLAC2"/>
    <property type="match status" value="1"/>
</dbReference>
<dbReference type="InterPro" id="IPR050855">
    <property type="entry name" value="NDM-1-like"/>
</dbReference>
<reference evidence="5 6" key="1">
    <citation type="submission" date="2018-10" db="EMBL/GenBank/DDBJ databases">
        <title>Phylogenomics of Brevibacillus.</title>
        <authorList>
            <person name="Dunlap C."/>
        </authorList>
    </citation>
    <scope>NUCLEOTIDE SEQUENCE [LARGE SCALE GENOMIC DNA]</scope>
    <source>
        <strain evidence="5 6">JCM 15085</strain>
    </source>
</reference>
<dbReference type="GO" id="GO:0016787">
    <property type="term" value="F:hydrolase activity"/>
    <property type="evidence" value="ECO:0007669"/>
    <property type="project" value="UniProtKB-KW"/>
</dbReference>
<dbReference type="SUPFAM" id="SSF56281">
    <property type="entry name" value="Metallo-hydrolase/oxidoreductase"/>
    <property type="match status" value="1"/>
</dbReference>
<evidence type="ECO:0000256" key="1">
    <source>
        <dbReference type="ARBA" id="ARBA00034221"/>
    </source>
</evidence>
<name>A0A3M8CFC0_9BACL</name>
<accession>A0A3M8CFC0</accession>
<comment type="catalytic activity">
    <reaction evidence="1">
        <text>3',5'-cyclic CMP + H2O = CMP + H(+)</text>
        <dbReference type="Rhea" id="RHEA:72675"/>
        <dbReference type="ChEBI" id="CHEBI:15377"/>
        <dbReference type="ChEBI" id="CHEBI:15378"/>
        <dbReference type="ChEBI" id="CHEBI:58003"/>
        <dbReference type="ChEBI" id="CHEBI:60377"/>
    </reaction>
    <physiologicalReaction direction="left-to-right" evidence="1">
        <dbReference type="Rhea" id="RHEA:72676"/>
    </physiologicalReaction>
</comment>
<dbReference type="Pfam" id="PF00753">
    <property type="entry name" value="Lactamase_B"/>
    <property type="match status" value="1"/>
</dbReference>
<evidence type="ECO:0000313" key="6">
    <source>
        <dbReference type="Proteomes" id="UP000281915"/>
    </source>
</evidence>
<gene>
    <name evidence="5" type="ORF">EDM58_19930</name>
</gene>
<feature type="domain" description="Metallo-beta-lactamase" evidence="4">
    <location>
        <begin position="38"/>
        <end position="252"/>
    </location>
</feature>
<organism evidence="5 6">
    <name type="scientific">Brevibacillus panacihumi</name>
    <dbReference type="NCBI Taxonomy" id="497735"/>
    <lineage>
        <taxon>Bacteria</taxon>
        <taxon>Bacillati</taxon>
        <taxon>Bacillota</taxon>
        <taxon>Bacilli</taxon>
        <taxon>Bacillales</taxon>
        <taxon>Paenibacillaceae</taxon>
        <taxon>Brevibacillus</taxon>
    </lineage>
</organism>
<dbReference type="Gene3D" id="3.60.15.10">
    <property type="entry name" value="Ribonuclease Z/Hydroxyacylglutathione hydrolase-like"/>
    <property type="match status" value="1"/>
</dbReference>
<evidence type="ECO:0000259" key="4">
    <source>
        <dbReference type="SMART" id="SM00849"/>
    </source>
</evidence>
<dbReference type="CDD" id="cd16282">
    <property type="entry name" value="metallo-hydrolase-like_MBL-fold"/>
    <property type="match status" value="1"/>
</dbReference>
<dbReference type="Proteomes" id="UP000281915">
    <property type="component" value="Unassembled WGS sequence"/>
</dbReference>
<dbReference type="PANTHER" id="PTHR42951">
    <property type="entry name" value="METALLO-BETA-LACTAMASE DOMAIN-CONTAINING"/>
    <property type="match status" value="1"/>
</dbReference>
<comment type="function">
    <text evidence="2">Counteracts the endogenous Pycsar antiviral defense system. Phosphodiesterase that enables metal-dependent hydrolysis of host cyclic nucleotide Pycsar defense signals such as cCMP and cUMP.</text>
</comment>
<evidence type="ECO:0000313" key="5">
    <source>
        <dbReference type="EMBL" id="RNB74444.1"/>
    </source>
</evidence>
<sequence length="321" mass="35148">MGGKPMTAVSGFETSYFTLEFISDGIYAAIAKGGTGSMANAGIVDLGEQILLFDTMYTPQAAQSLHEAALPLFRRPISLVINSHFHLDHVGGNQVFADLPILSTVTTRNLMLERTHQFLSFAKANPGYPAILQKAIEEESDQSKREELRLQLGDILAMDAALAELVPVPASMTFGGVFTFHGSKRTAALIPMGNGHSACDTVLYLPDDQVLFAADLLFTKNHPSIKDGNVPEWLRILGKMDSYPAQVIIPGHGPVSDQQAILDLRDYFTHLLLTAKQAETAEREAADSLESLPMPKQFETWSLPDQYTANLQHLVRLQQPS</sequence>
<dbReference type="EMBL" id="RHHT01000051">
    <property type="protein sequence ID" value="RNB74444.1"/>
    <property type="molecule type" value="Genomic_DNA"/>
</dbReference>
<protein>
    <submittedName>
        <fullName evidence="5">MBL fold metallo-hydrolase</fullName>
    </submittedName>
</protein>
<proteinExistence type="predicted"/>
<dbReference type="InterPro" id="IPR001279">
    <property type="entry name" value="Metallo-B-lactamas"/>
</dbReference>
<evidence type="ECO:0000256" key="2">
    <source>
        <dbReference type="ARBA" id="ARBA00034301"/>
    </source>
</evidence>
<dbReference type="SMART" id="SM00849">
    <property type="entry name" value="Lactamase_B"/>
    <property type="match status" value="1"/>
</dbReference>
<keyword evidence="5" id="KW-0378">Hydrolase</keyword>
<comment type="caution">
    <text evidence="5">The sequence shown here is derived from an EMBL/GenBank/DDBJ whole genome shotgun (WGS) entry which is preliminary data.</text>
</comment>
<evidence type="ECO:0000256" key="3">
    <source>
        <dbReference type="ARBA" id="ARBA00048505"/>
    </source>
</evidence>
<dbReference type="AlphaFoldDB" id="A0A3M8CFC0"/>
<comment type="catalytic activity">
    <reaction evidence="3">
        <text>3',5'-cyclic UMP + H2O = UMP + H(+)</text>
        <dbReference type="Rhea" id="RHEA:70575"/>
        <dbReference type="ChEBI" id="CHEBI:15377"/>
        <dbReference type="ChEBI" id="CHEBI:15378"/>
        <dbReference type="ChEBI" id="CHEBI:57865"/>
        <dbReference type="ChEBI" id="CHEBI:184387"/>
    </reaction>
    <physiologicalReaction direction="left-to-right" evidence="3">
        <dbReference type="Rhea" id="RHEA:70576"/>
    </physiologicalReaction>
</comment>
<dbReference type="InterPro" id="IPR036866">
    <property type="entry name" value="RibonucZ/Hydroxyglut_hydro"/>
</dbReference>